<feature type="transmembrane region" description="Helical" evidence="1">
    <location>
        <begin position="12"/>
        <end position="30"/>
    </location>
</feature>
<reference evidence="2 3" key="1">
    <citation type="journal article" date="2015" name="Nature">
        <title>rRNA introns, odd ribosomes, and small enigmatic genomes across a large radiation of phyla.</title>
        <authorList>
            <person name="Brown C.T."/>
            <person name="Hug L.A."/>
            <person name="Thomas B.C."/>
            <person name="Sharon I."/>
            <person name="Castelle C.J."/>
            <person name="Singh A."/>
            <person name="Wilkins M.J."/>
            <person name="Williams K.H."/>
            <person name="Banfield J.F."/>
        </authorList>
    </citation>
    <scope>NUCLEOTIDE SEQUENCE [LARGE SCALE GENOMIC DNA]</scope>
</reference>
<dbReference type="AlphaFoldDB" id="A0A0G0XET9"/>
<comment type="caution">
    <text evidence="2">The sequence shown here is derived from an EMBL/GenBank/DDBJ whole genome shotgun (WGS) entry which is preliminary data.</text>
</comment>
<keyword evidence="1" id="KW-0812">Transmembrane</keyword>
<evidence type="ECO:0000256" key="1">
    <source>
        <dbReference type="SAM" id="Phobius"/>
    </source>
</evidence>
<protein>
    <submittedName>
        <fullName evidence="2">Uncharacterized protein</fullName>
    </submittedName>
</protein>
<keyword evidence="1" id="KW-1133">Transmembrane helix</keyword>
<evidence type="ECO:0000313" key="2">
    <source>
        <dbReference type="EMBL" id="KKS23355.1"/>
    </source>
</evidence>
<evidence type="ECO:0000313" key="3">
    <source>
        <dbReference type="Proteomes" id="UP000033949"/>
    </source>
</evidence>
<dbReference type="EMBL" id="LCCC01000032">
    <property type="protein sequence ID" value="KKS23355.1"/>
    <property type="molecule type" value="Genomic_DNA"/>
</dbReference>
<name>A0A0G0XET9_9BACT</name>
<organism evidence="2 3">
    <name type="scientific">Candidatus Nomurabacteria bacterium GW2011_GWC2_41_8</name>
    <dbReference type="NCBI Taxonomy" id="1618755"/>
    <lineage>
        <taxon>Bacteria</taxon>
        <taxon>Candidatus Nomuraibacteriota</taxon>
    </lineage>
</organism>
<dbReference type="Proteomes" id="UP000033949">
    <property type="component" value="Unassembled WGS sequence"/>
</dbReference>
<sequence length="48" mass="5188">MLTRHFLKTLMIFAAMIVLGIIGLFASSYFNNGGEKAPDINSGTQVAK</sequence>
<proteinExistence type="predicted"/>
<keyword evidence="1" id="KW-0472">Membrane</keyword>
<accession>A0A0G0XET9</accession>
<gene>
    <name evidence="2" type="ORF">UU82_C0032G0007</name>
</gene>